<dbReference type="Pfam" id="PF02515">
    <property type="entry name" value="CoA_transf_3"/>
    <property type="match status" value="1"/>
</dbReference>
<dbReference type="Gene3D" id="3.30.1540.10">
    <property type="entry name" value="formyl-coa transferase, domain 3"/>
    <property type="match status" value="1"/>
</dbReference>
<evidence type="ECO:0000313" key="2">
    <source>
        <dbReference type="EMBL" id="MBC2961977.1"/>
    </source>
</evidence>
<dbReference type="Gene3D" id="3.40.50.10540">
    <property type="entry name" value="Crotonobetainyl-coa:carnitine coa-transferase, domain 1"/>
    <property type="match status" value="1"/>
</dbReference>
<dbReference type="PANTHER" id="PTHR48207:SF3">
    <property type="entry name" value="SUCCINATE--HYDROXYMETHYLGLUTARATE COA-TRANSFERASE"/>
    <property type="match status" value="1"/>
</dbReference>
<protein>
    <submittedName>
        <fullName evidence="2">CoA transferase</fullName>
    </submittedName>
</protein>
<dbReference type="InterPro" id="IPR050483">
    <property type="entry name" value="CoA-transferase_III_domain"/>
</dbReference>
<proteinExistence type="predicted"/>
<organism evidence="2 3">
    <name type="scientific">Nocardioides deserti</name>
    <dbReference type="NCBI Taxonomy" id="1588644"/>
    <lineage>
        <taxon>Bacteria</taxon>
        <taxon>Bacillati</taxon>
        <taxon>Actinomycetota</taxon>
        <taxon>Actinomycetes</taxon>
        <taxon>Propionibacteriales</taxon>
        <taxon>Nocardioidaceae</taxon>
        <taxon>Nocardioides</taxon>
    </lineage>
</organism>
<reference evidence="2 3" key="1">
    <citation type="submission" date="2020-08" db="EMBL/GenBank/DDBJ databases">
        <title>novel species in genus Nocardioides.</title>
        <authorList>
            <person name="Zhang G."/>
        </authorList>
    </citation>
    <scope>NUCLEOTIDE SEQUENCE [LARGE SCALE GENOMIC DNA]</scope>
    <source>
        <strain evidence="2 3">SC8A-24</strain>
    </source>
</reference>
<dbReference type="PANTHER" id="PTHR48207">
    <property type="entry name" value="SUCCINATE--HYDROXYMETHYLGLUTARATE COA-TRANSFERASE"/>
    <property type="match status" value="1"/>
</dbReference>
<dbReference type="SUPFAM" id="SSF89796">
    <property type="entry name" value="CoA-transferase family III (CaiB/BaiF)"/>
    <property type="match status" value="1"/>
</dbReference>
<dbReference type="InterPro" id="IPR044855">
    <property type="entry name" value="CoA-Trfase_III_dom3_sf"/>
</dbReference>
<dbReference type="EMBL" id="JACMYC010000014">
    <property type="protein sequence ID" value="MBC2961977.1"/>
    <property type="molecule type" value="Genomic_DNA"/>
</dbReference>
<comment type="caution">
    <text evidence="2">The sequence shown here is derived from an EMBL/GenBank/DDBJ whole genome shotgun (WGS) entry which is preliminary data.</text>
</comment>
<keyword evidence="3" id="KW-1185">Reference proteome</keyword>
<dbReference type="GO" id="GO:0016740">
    <property type="term" value="F:transferase activity"/>
    <property type="evidence" value="ECO:0007669"/>
    <property type="project" value="UniProtKB-KW"/>
</dbReference>
<dbReference type="InterPro" id="IPR023606">
    <property type="entry name" value="CoA-Trfase_III_dom_1_sf"/>
</dbReference>
<gene>
    <name evidence="2" type="ORF">H7344_16915</name>
</gene>
<dbReference type="InterPro" id="IPR003673">
    <property type="entry name" value="CoA-Trfase_fam_III"/>
</dbReference>
<sequence>MTGEPGPLDGGWPAGEARPGPLSGVRVLDLTRILAGPYATMNLADLGADVIKVESPSRGDETRHWGPPFAADGTASYFMAVNHNKRSVALDLASAAGARVARRLAAHADVVIDNFLPGRMEAFGLDRAAIARDNPRVVTATISGFGSDNAYAGRPGFDFLAQAMGGLMSITGAKGGSPTRVGVAVTDLFAGVFAALGIVSSLSERDRTGRGRHVEISLLDAQISMLANMASGWLVAGKEPALFGNQHPSIAPYETLATADEPIAVAVGTDRHFRRFAAALGAPELGNDPRFADNRGRVTHRDELVAELESRLRTGGRGHWLDVLESADVPVAPVNTIPEVFADPVISERMVVDVDGVPQVRTPLRLDGAALEITSGPPQLGADTAAVLQALGVSQEMIREMRPDGATS</sequence>
<dbReference type="RefSeq" id="WP_186347172.1">
    <property type="nucleotide sequence ID" value="NZ_BMMR01000001.1"/>
</dbReference>
<evidence type="ECO:0000313" key="3">
    <source>
        <dbReference type="Proteomes" id="UP000604001"/>
    </source>
</evidence>
<evidence type="ECO:0000256" key="1">
    <source>
        <dbReference type="ARBA" id="ARBA00022679"/>
    </source>
</evidence>
<keyword evidence="1 2" id="KW-0808">Transferase</keyword>
<dbReference type="Proteomes" id="UP000604001">
    <property type="component" value="Unassembled WGS sequence"/>
</dbReference>
<name>A0ABR6UC22_9ACTN</name>
<accession>A0ABR6UC22</accession>